<keyword evidence="4 6" id="KW-0472">Membrane</keyword>
<dbReference type="PANTHER" id="PTHR43731">
    <property type="entry name" value="RHOMBOID PROTEASE"/>
    <property type="match status" value="1"/>
</dbReference>
<feature type="transmembrane region" description="Helical" evidence="6">
    <location>
        <begin position="62"/>
        <end position="82"/>
    </location>
</feature>
<feature type="transmembrane region" description="Helical" evidence="6">
    <location>
        <begin position="89"/>
        <end position="106"/>
    </location>
</feature>
<dbReference type="AlphaFoldDB" id="A0A840D0K1"/>
<evidence type="ECO:0000256" key="1">
    <source>
        <dbReference type="ARBA" id="ARBA00004141"/>
    </source>
</evidence>
<comment type="subcellular location">
    <subcellularLocation>
        <location evidence="1">Membrane</location>
        <topology evidence="1">Multi-pass membrane protein</topology>
    </subcellularLocation>
</comment>
<feature type="transmembrane region" description="Helical" evidence="6">
    <location>
        <begin position="7"/>
        <end position="25"/>
    </location>
</feature>
<evidence type="ECO:0000259" key="7">
    <source>
        <dbReference type="Pfam" id="PF01694"/>
    </source>
</evidence>
<keyword evidence="2 6" id="KW-0812">Transmembrane</keyword>
<dbReference type="EMBL" id="JACIER010000009">
    <property type="protein sequence ID" value="MBB4044601.1"/>
    <property type="molecule type" value="Genomic_DNA"/>
</dbReference>
<feature type="compositionally biased region" description="Polar residues" evidence="5">
    <location>
        <begin position="217"/>
        <end position="231"/>
    </location>
</feature>
<evidence type="ECO:0000256" key="3">
    <source>
        <dbReference type="ARBA" id="ARBA00022989"/>
    </source>
</evidence>
<dbReference type="RefSeq" id="WP_044160290.1">
    <property type="nucleotide sequence ID" value="NZ_JACIER010000009.1"/>
</dbReference>
<keyword evidence="3 6" id="KW-1133">Transmembrane helix</keyword>
<dbReference type="InterPro" id="IPR050925">
    <property type="entry name" value="Rhomboid_protease_S54"/>
</dbReference>
<evidence type="ECO:0000313" key="8">
    <source>
        <dbReference type="EMBL" id="MBB4044601.1"/>
    </source>
</evidence>
<reference evidence="8" key="1">
    <citation type="submission" date="2020-08" db="EMBL/GenBank/DDBJ databases">
        <title>Genomic Encyclopedia of Type Strains, Phase IV (KMG-IV): sequencing the most valuable type-strain genomes for metagenomic binning, comparative biology and taxonomic classification.</title>
        <authorList>
            <person name="Goeker M."/>
        </authorList>
    </citation>
    <scope>NUCLEOTIDE SEQUENCE [LARGE SCALE GENOMIC DNA]</scope>
    <source>
        <strain evidence="8">DSM 105720</strain>
    </source>
</reference>
<feature type="transmembrane region" description="Helical" evidence="6">
    <location>
        <begin position="137"/>
        <end position="156"/>
    </location>
</feature>
<dbReference type="Pfam" id="PF01694">
    <property type="entry name" value="Rhomboid"/>
    <property type="match status" value="1"/>
</dbReference>
<evidence type="ECO:0000256" key="2">
    <source>
        <dbReference type="ARBA" id="ARBA00022692"/>
    </source>
</evidence>
<comment type="caution">
    <text evidence="8">The sequence shown here is derived from an EMBL/GenBank/DDBJ whole genome shotgun (WGS) entry which is preliminary data.</text>
</comment>
<gene>
    <name evidence="8" type="ORF">GGR06_002396</name>
</gene>
<dbReference type="GO" id="GO:0004252">
    <property type="term" value="F:serine-type endopeptidase activity"/>
    <property type="evidence" value="ECO:0007669"/>
    <property type="project" value="InterPro"/>
</dbReference>
<dbReference type="InterPro" id="IPR022764">
    <property type="entry name" value="Peptidase_S54_rhomboid_dom"/>
</dbReference>
<proteinExistence type="predicted"/>
<evidence type="ECO:0000256" key="6">
    <source>
        <dbReference type="SAM" id="Phobius"/>
    </source>
</evidence>
<name>A0A840D0K1_9BACE</name>
<feature type="compositionally biased region" description="Acidic residues" evidence="5">
    <location>
        <begin position="197"/>
        <end position="213"/>
    </location>
</feature>
<dbReference type="GO" id="GO:0006508">
    <property type="term" value="P:proteolysis"/>
    <property type="evidence" value="ECO:0007669"/>
    <property type="project" value="UniProtKB-KW"/>
</dbReference>
<dbReference type="PANTHER" id="PTHR43731:SF9">
    <property type="entry name" value="SLR1461 PROTEIN"/>
    <property type="match status" value="1"/>
</dbReference>
<feature type="region of interest" description="Disordered" evidence="5">
    <location>
        <begin position="189"/>
        <end position="231"/>
    </location>
</feature>
<evidence type="ECO:0000256" key="4">
    <source>
        <dbReference type="ARBA" id="ARBA00023136"/>
    </source>
</evidence>
<protein>
    <submittedName>
        <fullName evidence="8">Membrane associated rhomboid family serine protease</fullName>
    </submittedName>
</protein>
<dbReference type="SUPFAM" id="SSF144091">
    <property type="entry name" value="Rhomboid-like"/>
    <property type="match status" value="1"/>
</dbReference>
<dbReference type="GO" id="GO:0016020">
    <property type="term" value="C:membrane"/>
    <property type="evidence" value="ECO:0007669"/>
    <property type="project" value="UniProtKB-SubCell"/>
</dbReference>
<keyword evidence="8" id="KW-0645">Protease</keyword>
<evidence type="ECO:0000313" key="9">
    <source>
        <dbReference type="Proteomes" id="UP000560658"/>
    </source>
</evidence>
<dbReference type="InterPro" id="IPR035952">
    <property type="entry name" value="Rhomboid-like_sf"/>
</dbReference>
<evidence type="ECO:0000256" key="5">
    <source>
        <dbReference type="SAM" id="MobiDB-lite"/>
    </source>
</evidence>
<keyword evidence="8" id="KW-0378">Hydrolase</keyword>
<sequence length="231" mass="26392">MRKDFQRIVLASMWPLFFIFTLYVIKTLEIGMDWDFSHVGIYPREKKGIIGILTSPMIHSGFSHLFANTLPLFFLSWCLFNFYRSIAPVIFFIIWIGEGLFVFFIGKPGWHIGASGIIYGLAFFLFFSGILRKHVPLIAISLLVTFLYGSLVWRMIPYFSPSNISWEGHLGGAIMGTLCAFAFSQYGPQKPDPFAHEEEEEEMEEYGEEEGEKAEETNTPDNIPNQTDANS</sequence>
<accession>A0A840D0K1</accession>
<keyword evidence="9" id="KW-1185">Reference proteome</keyword>
<organism evidence="8 9">
    <name type="scientific">Bacteroides reticulotermitis</name>
    <dbReference type="NCBI Taxonomy" id="1133319"/>
    <lineage>
        <taxon>Bacteria</taxon>
        <taxon>Pseudomonadati</taxon>
        <taxon>Bacteroidota</taxon>
        <taxon>Bacteroidia</taxon>
        <taxon>Bacteroidales</taxon>
        <taxon>Bacteroidaceae</taxon>
        <taxon>Bacteroides</taxon>
    </lineage>
</organism>
<feature type="transmembrane region" description="Helical" evidence="6">
    <location>
        <begin position="168"/>
        <end position="186"/>
    </location>
</feature>
<feature type="domain" description="Peptidase S54 rhomboid" evidence="7">
    <location>
        <begin position="50"/>
        <end position="185"/>
    </location>
</feature>
<dbReference type="Proteomes" id="UP000560658">
    <property type="component" value="Unassembled WGS sequence"/>
</dbReference>
<dbReference type="Gene3D" id="1.20.1540.10">
    <property type="entry name" value="Rhomboid-like"/>
    <property type="match status" value="1"/>
</dbReference>
<feature type="transmembrane region" description="Helical" evidence="6">
    <location>
        <begin position="112"/>
        <end position="130"/>
    </location>
</feature>